<reference evidence="1 2" key="1">
    <citation type="submission" date="2014-03" db="EMBL/GenBank/DDBJ databases">
        <title>Bradyrhizobium valentinum sp. nov., isolated from effective nodules of Lupinus mariae-josephae, a lupine endemic of basic-lime soils in Eastern Spain.</title>
        <authorList>
            <person name="Duran D."/>
            <person name="Rey L."/>
            <person name="Navarro A."/>
            <person name="Busquets A."/>
            <person name="Imperial J."/>
            <person name="Ruiz-Argueso T."/>
        </authorList>
    </citation>
    <scope>NUCLEOTIDE SEQUENCE [LARGE SCALE GENOMIC DNA]</scope>
    <source>
        <strain evidence="1 2">LmjM3</strain>
    </source>
</reference>
<evidence type="ECO:0008006" key="3">
    <source>
        <dbReference type="Google" id="ProtNLM"/>
    </source>
</evidence>
<proteinExistence type="predicted"/>
<gene>
    <name evidence="1" type="ORF">CP49_02600</name>
</gene>
<dbReference type="RefSeq" id="WP_057851363.1">
    <property type="nucleotide sequence ID" value="NZ_LLXX01000118.1"/>
</dbReference>
<dbReference type="Pfam" id="PF10025">
    <property type="entry name" value="DUF2267"/>
    <property type="match status" value="1"/>
</dbReference>
<comment type="caution">
    <text evidence="1">The sequence shown here is derived from an EMBL/GenBank/DDBJ whole genome shotgun (WGS) entry which is preliminary data.</text>
</comment>
<protein>
    <recommendedName>
        <fullName evidence="3">DUF2267 domain-containing protein</fullName>
    </recommendedName>
</protein>
<name>A0A0R3L098_9BRAD</name>
<dbReference type="AlphaFoldDB" id="A0A0R3L098"/>
<dbReference type="Proteomes" id="UP000051913">
    <property type="component" value="Unassembled WGS sequence"/>
</dbReference>
<evidence type="ECO:0000313" key="1">
    <source>
        <dbReference type="EMBL" id="KRR05404.1"/>
    </source>
</evidence>
<dbReference type="EMBL" id="LLXX01000118">
    <property type="protein sequence ID" value="KRR05404.1"/>
    <property type="molecule type" value="Genomic_DNA"/>
</dbReference>
<dbReference type="InterPro" id="IPR038282">
    <property type="entry name" value="DUF2267_sf"/>
</dbReference>
<keyword evidence="2" id="KW-1185">Reference proteome</keyword>
<sequence length="149" mass="16781">MSATGLEVFDRTLQITNTWLDEMMTTLPRDRKLAWHILGAVLRTIRDRVPANLAVHLGAQLPLLVRGTYYDQWRPSDSPKAWRSSDEFLSIVAAELSSVKPVGADDAVRAVFRVLNHHVDPHQVEKVRHALPEEVQKLWPANNQVSSAA</sequence>
<dbReference type="OrthoDB" id="20942at2"/>
<accession>A0A0R3L098</accession>
<evidence type="ECO:0000313" key="2">
    <source>
        <dbReference type="Proteomes" id="UP000051913"/>
    </source>
</evidence>
<organism evidence="1 2">
    <name type="scientific">Bradyrhizobium valentinum</name>
    <dbReference type="NCBI Taxonomy" id="1518501"/>
    <lineage>
        <taxon>Bacteria</taxon>
        <taxon>Pseudomonadati</taxon>
        <taxon>Pseudomonadota</taxon>
        <taxon>Alphaproteobacteria</taxon>
        <taxon>Hyphomicrobiales</taxon>
        <taxon>Nitrobacteraceae</taxon>
        <taxon>Bradyrhizobium</taxon>
    </lineage>
</organism>
<dbReference type="STRING" id="1518501.CQ10_21895"/>
<dbReference type="InterPro" id="IPR018727">
    <property type="entry name" value="DUF2267"/>
</dbReference>
<dbReference type="Gene3D" id="1.10.490.110">
    <property type="entry name" value="Uncharacterized conserved protein DUF2267"/>
    <property type="match status" value="1"/>
</dbReference>